<proteinExistence type="predicted"/>
<protein>
    <recommendedName>
        <fullName evidence="4">Secreted protein</fullName>
    </recommendedName>
</protein>
<evidence type="ECO:0000313" key="3">
    <source>
        <dbReference type="Proteomes" id="UP000318288"/>
    </source>
</evidence>
<feature type="signal peptide" evidence="1">
    <location>
        <begin position="1"/>
        <end position="24"/>
    </location>
</feature>
<dbReference type="AlphaFoldDB" id="A0A5C6E8Z8"/>
<evidence type="ECO:0000256" key="1">
    <source>
        <dbReference type="SAM" id="SignalP"/>
    </source>
</evidence>
<evidence type="ECO:0008006" key="4">
    <source>
        <dbReference type="Google" id="ProtNLM"/>
    </source>
</evidence>
<name>A0A5C6E8Z8_9BACT</name>
<keyword evidence="3" id="KW-1185">Reference proteome</keyword>
<dbReference type="EMBL" id="SJPW01000014">
    <property type="protein sequence ID" value="TWU43669.1"/>
    <property type="molecule type" value="Genomic_DNA"/>
</dbReference>
<comment type="caution">
    <text evidence="2">The sequence shown here is derived from an EMBL/GenBank/DDBJ whole genome shotgun (WGS) entry which is preliminary data.</text>
</comment>
<organism evidence="2 3">
    <name type="scientific">Rubripirellula tenax</name>
    <dbReference type="NCBI Taxonomy" id="2528015"/>
    <lineage>
        <taxon>Bacteria</taxon>
        <taxon>Pseudomonadati</taxon>
        <taxon>Planctomycetota</taxon>
        <taxon>Planctomycetia</taxon>
        <taxon>Pirellulales</taxon>
        <taxon>Pirellulaceae</taxon>
        <taxon>Rubripirellula</taxon>
    </lineage>
</organism>
<feature type="chain" id="PRO_5022911269" description="Secreted protein" evidence="1">
    <location>
        <begin position="25"/>
        <end position="216"/>
    </location>
</feature>
<keyword evidence="1" id="KW-0732">Signal</keyword>
<reference evidence="2 3" key="1">
    <citation type="submission" date="2019-02" db="EMBL/GenBank/DDBJ databases">
        <title>Deep-cultivation of Planctomycetes and their phenomic and genomic characterization uncovers novel biology.</title>
        <authorList>
            <person name="Wiegand S."/>
            <person name="Jogler M."/>
            <person name="Boedeker C."/>
            <person name="Pinto D."/>
            <person name="Vollmers J."/>
            <person name="Rivas-Marin E."/>
            <person name="Kohn T."/>
            <person name="Peeters S.H."/>
            <person name="Heuer A."/>
            <person name="Rast P."/>
            <person name="Oberbeckmann S."/>
            <person name="Bunk B."/>
            <person name="Jeske O."/>
            <person name="Meyerdierks A."/>
            <person name="Storesund J.E."/>
            <person name="Kallscheuer N."/>
            <person name="Luecker S."/>
            <person name="Lage O.M."/>
            <person name="Pohl T."/>
            <person name="Merkel B.J."/>
            <person name="Hornburger P."/>
            <person name="Mueller R.-W."/>
            <person name="Bruemmer F."/>
            <person name="Labrenz M."/>
            <person name="Spormann A.M."/>
            <person name="Op Den Camp H."/>
            <person name="Overmann J."/>
            <person name="Amann R."/>
            <person name="Jetten M.S.M."/>
            <person name="Mascher T."/>
            <person name="Medema M.H."/>
            <person name="Devos D.P."/>
            <person name="Kaster A.-K."/>
            <person name="Ovreas L."/>
            <person name="Rohde M."/>
            <person name="Galperin M.Y."/>
            <person name="Jogler C."/>
        </authorList>
    </citation>
    <scope>NUCLEOTIDE SEQUENCE [LARGE SCALE GENOMIC DNA]</scope>
    <source>
        <strain evidence="2 3">Poly51</strain>
    </source>
</reference>
<accession>A0A5C6E8Z8</accession>
<gene>
    <name evidence="2" type="ORF">Poly51_61910</name>
</gene>
<evidence type="ECO:0000313" key="2">
    <source>
        <dbReference type="EMBL" id="TWU43669.1"/>
    </source>
</evidence>
<sequence precursor="true">MQRRASTKALMLSKLWATVCWAYAFFQSDNGRVLRAGTLDLQAKNSTRKPGSVTTHGYRLMKTVFGGKFHLKPSIAWQFRFAANVKSSKDVGFKATPDRKTAFVDVSRITVRFSGTARRICHFNAFGSRSPLQPMVPRFLRLSIDVHSMSQGNGFPIGCARHKYTTRTATNSSPARSRVSFDSPNVRGIATAAIEPPINGIGAAEQIKWTMPTCVT</sequence>
<dbReference type="Proteomes" id="UP000318288">
    <property type="component" value="Unassembled WGS sequence"/>
</dbReference>